<dbReference type="GO" id="GO:0018812">
    <property type="term" value="F:3-hydroxyacyl-CoA dehydratase activity"/>
    <property type="evidence" value="ECO:0007669"/>
    <property type="project" value="UniProtKB-EC"/>
</dbReference>
<dbReference type="CDD" id="cd06558">
    <property type="entry name" value="crotonase-like"/>
    <property type="match status" value="1"/>
</dbReference>
<dbReference type="InterPro" id="IPR029045">
    <property type="entry name" value="ClpP/crotonase-like_dom_sf"/>
</dbReference>
<dbReference type="PANTHER" id="PTHR11941:SF54">
    <property type="entry name" value="ENOYL-COA HYDRATASE, MITOCHONDRIAL"/>
    <property type="match status" value="1"/>
</dbReference>
<reference evidence="8 9" key="1">
    <citation type="submission" date="2019-03" db="EMBL/GenBank/DDBJ databases">
        <title>Genomic Encyclopedia of Type Strains, Phase IV (KMG-IV): sequencing the most valuable type-strain genomes for metagenomic binning, comparative biology and taxonomic classification.</title>
        <authorList>
            <person name="Goeker M."/>
        </authorList>
    </citation>
    <scope>NUCLEOTIDE SEQUENCE [LARGE SCALE GENOMIC DNA]</scope>
    <source>
        <strain evidence="8 9">DSM 100013</strain>
    </source>
</reference>
<dbReference type="EC" id="4.2.1.150" evidence="6"/>
<dbReference type="Proteomes" id="UP000295504">
    <property type="component" value="Unassembled WGS sequence"/>
</dbReference>
<dbReference type="InterPro" id="IPR014748">
    <property type="entry name" value="Enoyl-CoA_hydra_C"/>
</dbReference>
<evidence type="ECO:0000256" key="4">
    <source>
        <dbReference type="ARBA" id="ARBA00023239"/>
    </source>
</evidence>
<evidence type="ECO:0000256" key="7">
    <source>
        <dbReference type="RuleBase" id="RU003707"/>
    </source>
</evidence>
<dbReference type="GO" id="GO:0006635">
    <property type="term" value="P:fatty acid beta-oxidation"/>
    <property type="evidence" value="ECO:0007669"/>
    <property type="project" value="TreeGrafter"/>
</dbReference>
<keyword evidence="9" id="KW-1185">Reference proteome</keyword>
<evidence type="ECO:0000313" key="9">
    <source>
        <dbReference type="Proteomes" id="UP000295504"/>
    </source>
</evidence>
<keyword evidence="4" id="KW-0456">Lyase</keyword>
<evidence type="ECO:0000256" key="2">
    <source>
        <dbReference type="ARBA" id="ARBA00005254"/>
    </source>
</evidence>
<evidence type="ECO:0000256" key="3">
    <source>
        <dbReference type="ARBA" id="ARBA00011881"/>
    </source>
</evidence>
<dbReference type="Gene3D" id="1.10.12.10">
    <property type="entry name" value="Lyase 2-enoyl-coa Hydratase, Chain A, domain 2"/>
    <property type="match status" value="1"/>
</dbReference>
<comment type="caution">
    <text evidence="8">The sequence shown here is derived from an EMBL/GenBank/DDBJ whole genome shotgun (WGS) entry which is preliminary data.</text>
</comment>
<dbReference type="SUPFAM" id="SSF52096">
    <property type="entry name" value="ClpP/crotonase"/>
    <property type="match status" value="1"/>
</dbReference>
<dbReference type="PROSITE" id="PS00166">
    <property type="entry name" value="ENOYL_COA_HYDRATASE"/>
    <property type="match status" value="1"/>
</dbReference>
<comment type="similarity">
    <text evidence="2 7">Belongs to the enoyl-CoA hydratase/isomerase family.</text>
</comment>
<organism evidence="8 9">
    <name type="scientific">Serpentinicella alkaliphila</name>
    <dbReference type="NCBI Taxonomy" id="1734049"/>
    <lineage>
        <taxon>Bacteria</taxon>
        <taxon>Bacillati</taxon>
        <taxon>Bacillota</taxon>
        <taxon>Clostridia</taxon>
        <taxon>Peptostreptococcales</taxon>
        <taxon>Natronincolaceae</taxon>
        <taxon>Serpentinicella</taxon>
    </lineage>
</organism>
<dbReference type="AlphaFoldDB" id="A0A4V2T573"/>
<accession>A0A4V2T573</accession>
<comment type="subunit">
    <text evidence="3">Homotetramer.</text>
</comment>
<evidence type="ECO:0000313" key="8">
    <source>
        <dbReference type="EMBL" id="TCQ08034.1"/>
    </source>
</evidence>
<dbReference type="Pfam" id="PF00378">
    <property type="entry name" value="ECH_1"/>
    <property type="match status" value="1"/>
</dbReference>
<dbReference type="OrthoDB" id="9775794at2"/>
<dbReference type="PANTHER" id="PTHR11941">
    <property type="entry name" value="ENOYL-COA HYDRATASE-RELATED"/>
    <property type="match status" value="1"/>
</dbReference>
<comment type="catalytic activity">
    <reaction evidence="5">
        <text>a short-chain (3S)-3-hydroxyacyl-CoA = a short-chain (2E)-enoyl-CoA + H2O</text>
        <dbReference type="Rhea" id="RHEA:52664"/>
        <dbReference type="ChEBI" id="CHEBI:15377"/>
        <dbReference type="ChEBI" id="CHEBI:87488"/>
        <dbReference type="ChEBI" id="CHEBI:136760"/>
        <dbReference type="EC" id="4.2.1.150"/>
    </reaction>
</comment>
<name>A0A4V2T573_9FIRM</name>
<evidence type="ECO:0000256" key="6">
    <source>
        <dbReference type="ARBA" id="ARBA00067035"/>
    </source>
</evidence>
<dbReference type="RefSeq" id="WP_132847209.1">
    <property type="nucleotide sequence ID" value="NZ_CP058648.1"/>
</dbReference>
<proteinExistence type="inferred from homology"/>
<dbReference type="EMBL" id="SLYC01000001">
    <property type="protein sequence ID" value="TCQ08034.1"/>
    <property type="molecule type" value="Genomic_DNA"/>
</dbReference>
<dbReference type="InterPro" id="IPR001753">
    <property type="entry name" value="Enoyl-CoA_hydra/iso"/>
</dbReference>
<dbReference type="FunFam" id="1.10.12.10:FF:000001">
    <property type="entry name" value="Probable enoyl-CoA hydratase, mitochondrial"/>
    <property type="match status" value="1"/>
</dbReference>
<dbReference type="InterPro" id="IPR018376">
    <property type="entry name" value="Enoyl-CoA_hyd/isom_CS"/>
</dbReference>
<evidence type="ECO:0000256" key="1">
    <source>
        <dbReference type="ARBA" id="ARBA00005086"/>
    </source>
</evidence>
<gene>
    <name evidence="8" type="ORF">EDD79_1001119</name>
</gene>
<dbReference type="Gene3D" id="3.90.226.10">
    <property type="entry name" value="2-enoyl-CoA Hydratase, Chain A, domain 1"/>
    <property type="match status" value="1"/>
</dbReference>
<evidence type="ECO:0000256" key="5">
    <source>
        <dbReference type="ARBA" id="ARBA00050624"/>
    </source>
</evidence>
<comment type="pathway">
    <text evidence="1">Lipid metabolism; butanoate metabolism.</text>
</comment>
<sequence>MNFENLLFEQKGKVGIITINNPKSLNALNPRVVADIESAFDQISKTDEISVVIITGAGKAFVAGADIVTMSTMYPTEARKWAEEAMRTFRKIELLEKPVIAAINGFALGGGCELALACDIRIASDNAKLGQPEITLGITPGFGGTQRLPRVIGAAKAKEFIFTGGMYTAEEAEKVGLLNKVVKPEELMDVALSMATRMSELPSVAMSYCKTAINRGIEVDLDTGLEIEKDLFALCFATEDQKEGMGAFVQKRKAEFKGK</sequence>
<dbReference type="FunFam" id="3.90.226.10:FF:000009">
    <property type="entry name" value="Carnitinyl-CoA dehydratase"/>
    <property type="match status" value="1"/>
</dbReference>
<protein>
    <recommendedName>
        <fullName evidence="6">short-chain-enoyl-CoA hydratase</fullName>
        <ecNumber evidence="6">4.2.1.150</ecNumber>
    </recommendedName>
</protein>